<dbReference type="InterPro" id="IPR007345">
    <property type="entry name" value="Polysacch_pyruvyl_Trfase"/>
</dbReference>
<dbReference type="Pfam" id="PF01697">
    <property type="entry name" value="Glyco_transf_92"/>
    <property type="match status" value="1"/>
</dbReference>
<dbReference type="InterPro" id="IPR008166">
    <property type="entry name" value="Glyco_transf_92"/>
</dbReference>
<keyword evidence="4" id="KW-0812">Transmembrane</keyword>
<evidence type="ECO:0000259" key="7">
    <source>
        <dbReference type="Pfam" id="PF04230"/>
    </source>
</evidence>
<keyword evidence="9" id="KW-1185">Reference proteome</keyword>
<evidence type="ECO:0000256" key="6">
    <source>
        <dbReference type="ARBA" id="ARBA00023136"/>
    </source>
</evidence>
<dbReference type="Pfam" id="PF04230">
    <property type="entry name" value="PS_pyruv_trans"/>
    <property type="match status" value="1"/>
</dbReference>
<dbReference type="EMBL" id="OR769222">
    <property type="protein sequence ID" value="WQJ53131.1"/>
    <property type="molecule type" value="Genomic_DNA"/>
</dbReference>
<feature type="domain" description="Polysaccharide pyruvyl transferase" evidence="7">
    <location>
        <begin position="174"/>
        <end position="324"/>
    </location>
</feature>
<accession>A0ABZ0Z251</accession>
<evidence type="ECO:0000256" key="3">
    <source>
        <dbReference type="ARBA" id="ARBA00022679"/>
    </source>
</evidence>
<dbReference type="PANTHER" id="PTHR21461">
    <property type="entry name" value="GLYCOSYLTRANSFERASE FAMILY 92 PROTEIN"/>
    <property type="match status" value="1"/>
</dbReference>
<keyword evidence="2" id="KW-0328">Glycosyltransferase</keyword>
<comment type="subcellular location">
    <subcellularLocation>
        <location evidence="1">Membrane</location>
        <topology evidence="1">Single-pass membrane protein</topology>
    </subcellularLocation>
</comment>
<organism evidence="8 9">
    <name type="scientific">phage Lak_Megaphage_RVC_JS4_GC31</name>
    <dbReference type="NCBI Taxonomy" id="3109228"/>
    <lineage>
        <taxon>Viruses</taxon>
        <taxon>Duplodnaviria</taxon>
        <taxon>Heunggongvirae</taxon>
        <taxon>Uroviricota</taxon>
        <taxon>Caudoviricetes</taxon>
        <taxon>Caudoviricetes code 15 clade</taxon>
    </lineage>
</organism>
<evidence type="ECO:0000256" key="2">
    <source>
        <dbReference type="ARBA" id="ARBA00022676"/>
    </source>
</evidence>
<evidence type="ECO:0000313" key="9">
    <source>
        <dbReference type="Proteomes" id="UP001349343"/>
    </source>
</evidence>
<evidence type="ECO:0000256" key="5">
    <source>
        <dbReference type="ARBA" id="ARBA00022989"/>
    </source>
</evidence>
<dbReference type="Proteomes" id="UP001349343">
    <property type="component" value="Segment"/>
</dbReference>
<keyword evidence="6" id="KW-0472">Membrane</keyword>
<sequence length="669" mass="77933">MGTKNNQRLDKNSLTTNCSYAQLCGVYYNEAGFSQTTNITLDSKSSYQQDNYTCVKETKHPNKTYIKYNNEGISTYEDFAKTLKTPVHPVERLISQVPNRERSGNIIRVSKLSDTRIRKPCYDTMNISAWVQYSNLTKQLKPRNFGDDINFSFLPCITNSEHVLYKQSLKQKNFIMIGSIFIDKFVDNFTEVWGSGMLRRQELKNKPYKVHAVRGPITREIVLNSGIKCPEVYGDPALLIPYFYYPYVQKKYKLGIIPHHSHIKDKNVNRFKYKSKNIIVINFTSYNDWKTIIKQIVECDFIVSESLHGLIIAEAFKIPNIWVSFGNINQDIKYEDFFLSVGKNPYSPTIIDSNTTVKQLLDLKSNYDPTFTLDLQKLVNACPVKLSNLNLAHNIKPYTGKVLLCCIGKMENNYIKEFVEYYKQIGFDNICLYDNNDIDGEKFDDVIGEYIDNGFVILKDWRGKKLAQIPAYTDCYMTYKDQYDWIAYFDIDEFIHLENDSDIKSFLGKDIFNDRGINTIRICWKQFTDSNIIKTNGDYSVTKFTDYLPITNRTSKQSKIIIKTQLDSVTFTSPHGIWNNDSIVAVNTAGELCNNNIELKKPTWENACLYHYRFKTIEEYVLNKMVRLWPTNYLNGGKDGLTLDFFFKYNKRTPEKEEYAKYLLNKYNT</sequence>
<dbReference type="PANTHER" id="PTHR21461:SF69">
    <property type="entry name" value="GLYCOSYLTRANSFERASE FAMILY 92 PROTEIN"/>
    <property type="match status" value="1"/>
</dbReference>
<evidence type="ECO:0000256" key="1">
    <source>
        <dbReference type="ARBA" id="ARBA00004167"/>
    </source>
</evidence>
<proteinExistence type="predicted"/>
<keyword evidence="5" id="KW-1133">Transmembrane helix</keyword>
<reference evidence="8 9" key="1">
    <citation type="submission" date="2023-11" db="EMBL/GenBank/DDBJ databases">
        <authorList>
            <person name="Cook R."/>
            <person name="Crisci M."/>
            <person name="Pye H."/>
            <person name="Adriaenssens E."/>
            <person name="Santini J."/>
        </authorList>
    </citation>
    <scope>NUCLEOTIDE SEQUENCE [LARGE SCALE GENOMIC DNA]</scope>
    <source>
        <strain evidence="8">Lak_Megaphage_RVC_JS4_GC31</strain>
    </source>
</reference>
<name>A0ABZ0Z251_9CAUD</name>
<keyword evidence="3" id="KW-0808">Transferase</keyword>
<evidence type="ECO:0000313" key="8">
    <source>
        <dbReference type="EMBL" id="WQJ53131.1"/>
    </source>
</evidence>
<evidence type="ECO:0000256" key="4">
    <source>
        <dbReference type="ARBA" id="ARBA00022692"/>
    </source>
</evidence>
<protein>
    <recommendedName>
        <fullName evidence="7">Polysaccharide pyruvyl transferase domain-containing protein</fullName>
    </recommendedName>
</protein>